<protein>
    <submittedName>
        <fullName evidence="2">DUF2538 family protein</fullName>
    </submittedName>
</protein>
<dbReference type="KEGG" id="mcak:MCCS_08740"/>
<dbReference type="STRING" id="1855823.MCCS_08740"/>
<evidence type="ECO:0000313" key="3">
    <source>
        <dbReference type="Proteomes" id="UP000194154"/>
    </source>
</evidence>
<evidence type="ECO:0000313" key="1">
    <source>
        <dbReference type="EMBL" id="ARQ06521.1"/>
    </source>
</evidence>
<reference evidence="1" key="2">
    <citation type="submission" date="2017-04" db="EMBL/GenBank/DDBJ databases">
        <authorList>
            <person name="Afonso C.L."/>
            <person name="Miller P.J."/>
            <person name="Scott M.A."/>
            <person name="Spackman E."/>
            <person name="Goraichik I."/>
            <person name="Dimitrov K.M."/>
            <person name="Suarez D.L."/>
            <person name="Swayne D.E."/>
        </authorList>
    </citation>
    <scope>NUCLEOTIDE SEQUENCE</scope>
    <source>
        <strain evidence="1">KM45013</strain>
    </source>
</reference>
<evidence type="ECO:0000313" key="2">
    <source>
        <dbReference type="EMBL" id="TDM17506.1"/>
    </source>
</evidence>
<evidence type="ECO:0000313" key="4">
    <source>
        <dbReference type="Proteomes" id="UP000294865"/>
    </source>
</evidence>
<dbReference type="Pfam" id="PF10804">
    <property type="entry name" value="DUF2538"/>
    <property type="match status" value="1"/>
</dbReference>
<keyword evidence="3" id="KW-1185">Reference proteome</keyword>
<dbReference type="Proteomes" id="UP000194154">
    <property type="component" value="Chromosome"/>
</dbReference>
<dbReference type="GeneID" id="35295007"/>
<dbReference type="EMBL" id="SDQG01000002">
    <property type="protein sequence ID" value="TDM17506.1"/>
    <property type="molecule type" value="Genomic_DNA"/>
</dbReference>
<dbReference type="OrthoDB" id="2389160at2"/>
<dbReference type="Proteomes" id="UP000294865">
    <property type="component" value="Unassembled WGS sequence"/>
</dbReference>
<reference evidence="2 4" key="3">
    <citation type="submission" date="2019-01" db="EMBL/GenBank/DDBJ databases">
        <title>Draft genome sequences of Macrococcus caseolyticus, Macrococcus canis, Macrococcus bohemicus and Macrococcus goetzii.</title>
        <authorList>
            <person name="Mazhar S."/>
            <person name="Altermann E."/>
            <person name="Hill C."/>
            <person name="Mcauliffe O."/>
        </authorList>
    </citation>
    <scope>NUCLEOTIDE SEQUENCE [LARGE SCALE GENOMIC DNA]</scope>
    <source>
        <strain evidence="2 4">DPC7162</strain>
    </source>
</reference>
<name>A0A1W7AA90_9STAP</name>
<sequence>MSRKTYEKYQHIDKVFDRLESIITDKKDRENLRKDFFYLNDYHRQNYEALLIYYGDSSENPLMDGACYILAIPEIFEQLNIFDYDVPLDFVFDNGQLSETFKSIDVYYQYLIAAALEVSDVQIFKPSGFAMGMNHWNINTMKLFWQYTAIIRLEAL</sequence>
<dbReference type="EMBL" id="CP021059">
    <property type="protein sequence ID" value="ARQ06521.1"/>
    <property type="molecule type" value="Genomic_DNA"/>
</dbReference>
<reference evidence="1 3" key="1">
    <citation type="journal article" date="2017" name="Int. J. Syst. Evol. Microbiol.">
        <title>Macrococcus canis sp. nov., a skin bacterium associated with infections in dogs.</title>
        <authorList>
            <person name="Gobeli Brawand S."/>
            <person name="Cotting K."/>
            <person name="Gomez-Sanz E."/>
            <person name="Collaud A."/>
            <person name="Thomann A."/>
            <person name="Brodard I."/>
            <person name="Rodriguez-Campos S."/>
            <person name="Strauss C."/>
            <person name="Perreten V."/>
        </authorList>
    </citation>
    <scope>NUCLEOTIDE SEQUENCE [LARGE SCALE GENOMIC DNA]</scope>
    <source>
        <strain evidence="1 3">KM45013</strain>
    </source>
</reference>
<dbReference type="InterPro" id="IPR024469">
    <property type="entry name" value="DUF2538"/>
</dbReference>
<gene>
    <name evidence="2" type="ORF">ETI04_06285</name>
    <name evidence="1" type="ORF">MCCS_08740</name>
</gene>
<accession>A0A1W7AA90</accession>
<organism evidence="1 3">
    <name type="scientific">Macrococcoides canis</name>
    <dbReference type="NCBI Taxonomy" id="1855823"/>
    <lineage>
        <taxon>Bacteria</taxon>
        <taxon>Bacillati</taxon>
        <taxon>Bacillota</taxon>
        <taxon>Bacilli</taxon>
        <taxon>Bacillales</taxon>
        <taxon>Staphylococcaceae</taxon>
        <taxon>Macrococcoides</taxon>
    </lineage>
</organism>
<dbReference type="AlphaFoldDB" id="A0A1W7AA90"/>
<dbReference type="RefSeq" id="WP_086042184.1">
    <property type="nucleotide sequence ID" value="NZ_CBCRZA010000021.1"/>
</dbReference>
<proteinExistence type="predicted"/>